<dbReference type="KEGG" id="bcop:JD108_20220"/>
<sequence>MLEKNMPEVRVPEEFLIVIDRTGYGKSIDEKLKLSLFIGLFVEKAVTLERATEFAGQPLADFIDILRSIFVQKGR</sequence>
<dbReference type="Proteomes" id="UP000677234">
    <property type="component" value="Chromosome"/>
</dbReference>
<evidence type="ECO:0000313" key="1">
    <source>
        <dbReference type="EMBL" id="QQE74131.1"/>
    </source>
</evidence>
<gene>
    <name evidence="1" type="ORF">JD108_20220</name>
    <name evidence="2" type="ORF">KDJ56_20155</name>
</gene>
<dbReference type="AlphaFoldDB" id="A0A7T5JNH8"/>
<proteinExistence type="predicted"/>
<accession>A0A7T5JNH8</accession>
<organism evidence="1 3">
    <name type="scientific">Brevibacillus composti</name>
    <dbReference type="NCBI Taxonomy" id="2796470"/>
    <lineage>
        <taxon>Bacteria</taxon>
        <taxon>Bacillati</taxon>
        <taxon>Bacillota</taxon>
        <taxon>Bacilli</taxon>
        <taxon>Bacillales</taxon>
        <taxon>Paenibacillaceae</taxon>
        <taxon>Brevibacillus</taxon>
    </lineage>
</organism>
<reference evidence="2" key="2">
    <citation type="submission" date="2021-04" db="EMBL/GenBank/DDBJ databases">
        <title>Brevibacillus composti FJAT-54423, complete genome.</title>
        <authorList>
            <person name="Tang R."/>
        </authorList>
    </citation>
    <scope>NUCLEOTIDE SEQUENCE</scope>
    <source>
        <strain evidence="2">FJAT-54424</strain>
    </source>
</reference>
<dbReference type="Proteomes" id="UP000595847">
    <property type="component" value="Chromosome"/>
</dbReference>
<dbReference type="EMBL" id="CP066308">
    <property type="protein sequence ID" value="QQE74131.1"/>
    <property type="molecule type" value="Genomic_DNA"/>
</dbReference>
<dbReference type="RefSeq" id="WP_198827719.1">
    <property type="nucleotide sequence ID" value="NZ_CP066308.1"/>
</dbReference>
<evidence type="ECO:0000313" key="3">
    <source>
        <dbReference type="Proteomes" id="UP000595847"/>
    </source>
</evidence>
<reference evidence="1 3" key="1">
    <citation type="submission" date="2020-12" db="EMBL/GenBank/DDBJ databases">
        <title>strain FJAT-54423T represents a novel species of the genus Brevibacillus.</title>
        <authorList>
            <person name="Tang R."/>
        </authorList>
    </citation>
    <scope>NUCLEOTIDE SEQUENCE [LARGE SCALE GENOMIC DNA]</scope>
    <source>
        <strain evidence="1 3">FJAT-54423</strain>
    </source>
</reference>
<evidence type="ECO:0000313" key="4">
    <source>
        <dbReference type="Proteomes" id="UP000677234"/>
    </source>
</evidence>
<dbReference type="EMBL" id="CP073708">
    <property type="protein sequence ID" value="QUO41215.1"/>
    <property type="molecule type" value="Genomic_DNA"/>
</dbReference>
<keyword evidence="4" id="KW-1185">Reference proteome</keyword>
<evidence type="ECO:0000313" key="2">
    <source>
        <dbReference type="EMBL" id="QUO41215.1"/>
    </source>
</evidence>
<protein>
    <submittedName>
        <fullName evidence="1">Uncharacterized protein</fullName>
    </submittedName>
</protein>
<name>A0A7T5JNH8_9BACL</name>